<accession>A0A7S6IK34</accession>
<evidence type="ECO:0000259" key="14">
    <source>
        <dbReference type="PROSITE" id="PS50039"/>
    </source>
</evidence>
<evidence type="ECO:0000313" key="15">
    <source>
        <dbReference type="EMBL" id="QOI08485.1"/>
    </source>
</evidence>
<evidence type="ECO:0000256" key="3">
    <source>
        <dbReference type="ARBA" id="ARBA00022473"/>
    </source>
</evidence>
<dbReference type="InterPro" id="IPR001766">
    <property type="entry name" value="Fork_head_dom"/>
</dbReference>
<dbReference type="GO" id="GO:0003700">
    <property type="term" value="F:DNA-binding transcription factor activity"/>
    <property type="evidence" value="ECO:0007669"/>
    <property type="project" value="InterPro"/>
</dbReference>
<feature type="compositionally biased region" description="Polar residues" evidence="13">
    <location>
        <begin position="417"/>
        <end position="428"/>
    </location>
</feature>
<dbReference type="SMART" id="SM00339">
    <property type="entry name" value="FH"/>
    <property type="match status" value="1"/>
</dbReference>
<comment type="subcellular location">
    <subcellularLocation>
        <location evidence="2">Cytoplasm</location>
    </subcellularLocation>
    <subcellularLocation>
        <location evidence="1 12">Nucleus</location>
    </subcellularLocation>
</comment>
<feature type="compositionally biased region" description="Polar residues" evidence="13">
    <location>
        <begin position="11"/>
        <end position="21"/>
    </location>
</feature>
<dbReference type="GO" id="GO:0005634">
    <property type="term" value="C:nucleus"/>
    <property type="evidence" value="ECO:0007669"/>
    <property type="project" value="UniProtKB-SubCell"/>
</dbReference>
<evidence type="ECO:0000256" key="1">
    <source>
        <dbReference type="ARBA" id="ARBA00004123"/>
    </source>
</evidence>
<keyword evidence="3" id="KW-0217">Developmental protein</keyword>
<evidence type="ECO:0000256" key="9">
    <source>
        <dbReference type="ARBA" id="ARBA00023163"/>
    </source>
</evidence>
<dbReference type="GO" id="GO:0043565">
    <property type="term" value="F:sequence-specific DNA binding"/>
    <property type="evidence" value="ECO:0007669"/>
    <property type="project" value="InterPro"/>
</dbReference>
<keyword evidence="4" id="KW-0963">Cytoplasm</keyword>
<evidence type="ECO:0000256" key="6">
    <source>
        <dbReference type="ARBA" id="ARBA00022604"/>
    </source>
</evidence>
<evidence type="ECO:0000256" key="10">
    <source>
        <dbReference type="ARBA" id="ARBA00023242"/>
    </source>
</evidence>
<dbReference type="PANTHER" id="PTHR45767:SF2">
    <property type="entry name" value="FORKHEAD BOX PROTEIN O"/>
    <property type="match status" value="1"/>
</dbReference>
<evidence type="ECO:0000256" key="5">
    <source>
        <dbReference type="ARBA" id="ARBA00022553"/>
    </source>
</evidence>
<dbReference type="PRINTS" id="PR00053">
    <property type="entry name" value="FORKHEAD"/>
</dbReference>
<feature type="region of interest" description="Disordered" evidence="13">
    <location>
        <begin position="144"/>
        <end position="173"/>
    </location>
</feature>
<dbReference type="InterPro" id="IPR036390">
    <property type="entry name" value="WH_DNA-bd_sf"/>
</dbReference>
<keyword evidence="9" id="KW-0804">Transcription</keyword>
<feature type="domain" description="Fork-head" evidence="14">
    <location>
        <begin position="66"/>
        <end position="159"/>
    </location>
</feature>
<feature type="DNA-binding region" description="Fork-head" evidence="12">
    <location>
        <begin position="66"/>
        <end position="159"/>
    </location>
</feature>
<evidence type="ECO:0000256" key="2">
    <source>
        <dbReference type="ARBA" id="ARBA00004496"/>
    </source>
</evidence>
<feature type="region of interest" description="Disordered" evidence="13">
    <location>
        <begin position="302"/>
        <end position="355"/>
    </location>
</feature>
<feature type="region of interest" description="Disordered" evidence="13">
    <location>
        <begin position="413"/>
        <end position="475"/>
    </location>
</feature>
<proteinExistence type="evidence at transcript level"/>
<evidence type="ECO:0000256" key="11">
    <source>
        <dbReference type="ARBA" id="ARBA00039893"/>
    </source>
</evidence>
<dbReference type="Pfam" id="PF00250">
    <property type="entry name" value="Forkhead"/>
    <property type="match status" value="1"/>
</dbReference>
<evidence type="ECO:0000256" key="8">
    <source>
        <dbReference type="ARBA" id="ARBA00023125"/>
    </source>
</evidence>
<feature type="compositionally biased region" description="Polar residues" evidence="13">
    <location>
        <begin position="450"/>
        <end position="473"/>
    </location>
</feature>
<dbReference type="PROSITE" id="PS50039">
    <property type="entry name" value="FORK_HEAD_3"/>
    <property type="match status" value="1"/>
</dbReference>
<keyword evidence="6" id="KW-0341">Growth regulation</keyword>
<dbReference type="InterPro" id="IPR036388">
    <property type="entry name" value="WH-like_DNA-bd_sf"/>
</dbReference>
<dbReference type="GO" id="GO:0005737">
    <property type="term" value="C:cytoplasm"/>
    <property type="evidence" value="ECO:0007669"/>
    <property type="project" value="UniProtKB-SubCell"/>
</dbReference>
<dbReference type="PANTHER" id="PTHR45767">
    <property type="entry name" value="FORKHEAD BOX PROTEIN O"/>
    <property type="match status" value="1"/>
</dbReference>
<organism evidence="15">
    <name type="scientific">Haliotis discus hannai</name>
    <name type="common">Japanese abalone</name>
    <dbReference type="NCBI Taxonomy" id="42344"/>
    <lineage>
        <taxon>Eukaryota</taxon>
        <taxon>Metazoa</taxon>
        <taxon>Spiralia</taxon>
        <taxon>Lophotrochozoa</taxon>
        <taxon>Mollusca</taxon>
        <taxon>Gastropoda</taxon>
        <taxon>Vetigastropoda</taxon>
        <taxon>Lepetellida</taxon>
        <taxon>Haliotoidea</taxon>
        <taxon>Haliotidae</taxon>
        <taxon>Haliotis</taxon>
    </lineage>
</organism>
<evidence type="ECO:0000256" key="12">
    <source>
        <dbReference type="PROSITE-ProRule" id="PRU00089"/>
    </source>
</evidence>
<dbReference type="CDD" id="cd20032">
    <property type="entry name" value="FH_FOXO"/>
    <property type="match status" value="1"/>
</dbReference>
<protein>
    <recommendedName>
        <fullName evidence="11">Forkhead box protein O</fullName>
    </recommendedName>
</protein>
<dbReference type="FunFam" id="1.10.10.10:FF:000032">
    <property type="entry name" value="Forkhead box protein O4"/>
    <property type="match status" value="1"/>
</dbReference>
<reference evidence="15" key="1">
    <citation type="submission" date="2019-12" db="EMBL/GenBank/DDBJ databases">
        <title>expression analysis of FoxO in Haliotis discus hannai.</title>
        <authorList>
            <person name="Wang L."/>
        </authorList>
    </citation>
    <scope>NUCLEOTIDE SEQUENCE</scope>
</reference>
<dbReference type="InterPro" id="IPR032067">
    <property type="entry name" value="FOXO-TAD"/>
</dbReference>
<feature type="region of interest" description="Disordered" evidence="13">
    <location>
        <begin position="1"/>
        <end position="61"/>
    </location>
</feature>
<dbReference type="SMR" id="A0A7S6IK34"/>
<dbReference type="InterPro" id="IPR030456">
    <property type="entry name" value="TF_fork_head_CS_2"/>
</dbReference>
<keyword evidence="5" id="KW-0597">Phosphoprotein</keyword>
<name>A0A7S6IK34_HALDH</name>
<feature type="region of interest" description="Disordered" evidence="13">
    <location>
        <begin position="562"/>
        <end position="591"/>
    </location>
</feature>
<dbReference type="Pfam" id="PF16676">
    <property type="entry name" value="FOXO-TAD"/>
    <property type="match status" value="1"/>
</dbReference>
<dbReference type="PROSITE" id="PS00658">
    <property type="entry name" value="FORK_HEAD_2"/>
    <property type="match status" value="1"/>
</dbReference>
<feature type="compositionally biased region" description="Polar residues" evidence="13">
    <location>
        <begin position="562"/>
        <end position="584"/>
    </location>
</feature>
<evidence type="ECO:0000256" key="7">
    <source>
        <dbReference type="ARBA" id="ARBA00023015"/>
    </source>
</evidence>
<evidence type="ECO:0000256" key="13">
    <source>
        <dbReference type="SAM" id="MobiDB-lite"/>
    </source>
</evidence>
<keyword evidence="7" id="KW-0805">Transcription regulation</keyword>
<dbReference type="EMBL" id="MN864138">
    <property type="protein sequence ID" value="QOI08485.1"/>
    <property type="molecule type" value="mRNA"/>
</dbReference>
<feature type="compositionally biased region" description="Polar residues" evidence="13">
    <location>
        <begin position="343"/>
        <end position="355"/>
    </location>
</feature>
<keyword evidence="8 12" id="KW-0238">DNA-binding</keyword>
<dbReference type="AlphaFoldDB" id="A0A7S6IK34"/>
<keyword evidence="10 12" id="KW-0539">Nucleus</keyword>
<feature type="compositionally biased region" description="Polar residues" evidence="13">
    <location>
        <begin position="302"/>
        <end position="330"/>
    </location>
</feature>
<dbReference type="SUPFAM" id="SSF46785">
    <property type="entry name" value="Winged helix' DNA-binding domain"/>
    <property type="match status" value="1"/>
</dbReference>
<sequence>MDAADIDPNFEPQTRARSNTWPLRPNREILDAQNSPVSEDSSTENHKEKDPLGLNTKKSGSRRNAWGNLSYADLITKAIQSSPEKRLTLSQIYDWMVQNVPYFKDKGDSTSSAGWKNSIRHNLSLHSRFMRIQNEGTGKSSWWVINPDAKPGKTPRRRAGSMETKNYEKKRGRVKKKVEALRAALEAGGSPSSASEDFLDTTFGFDFRPRASSNASSCGRLSPIQAAVEPDLHDNQVPPMSPIPWGPEVDSGNFCYSSDGFTDQLVDTLVDSMKLAEPNNIGLTGSESLDLVGNGLQEQFMQNGSNNDLTMSDFNQNSNYSQNGSFSGQFANLPAPPPYPESLQRNTQSPAQQSVPQTVMSNLERVAISNSRFNNLGLRQNLFGQQDLYQQESSMSQDLAAQLNTTNQLTINTQPQMTSPSRSPQQASPIGYGNGFSPSVSPQPHPGQPRQLSPQPRQMSPQQAPGSPASGSATVPPRTVLQQQLQSSNDSILRAALTQGGAAMSYTLPTTTASHSQFSQMNMPYSRAQLNGPVSTTCNNMDSQDSNMDEVLATQLGQQLNNQRSQTPLQSGSFPNTGSGNMNSGPGEGDVPIDIDIENLIFGLDCDLDQIIKQELSLEGKLDFNFDGSANVPPATNKNTV</sequence>
<dbReference type="Gene3D" id="1.10.10.10">
    <property type="entry name" value="Winged helix-like DNA-binding domain superfamily/Winged helix DNA-binding domain"/>
    <property type="match status" value="1"/>
</dbReference>
<evidence type="ECO:0000256" key="4">
    <source>
        <dbReference type="ARBA" id="ARBA00022490"/>
    </source>
</evidence>